<proteinExistence type="predicted"/>
<organism evidence="2 3">
    <name type="scientific">Rheinheimera aquimaris</name>
    <dbReference type="NCBI Taxonomy" id="412437"/>
    <lineage>
        <taxon>Bacteria</taxon>
        <taxon>Pseudomonadati</taxon>
        <taxon>Pseudomonadota</taxon>
        <taxon>Gammaproteobacteria</taxon>
        <taxon>Chromatiales</taxon>
        <taxon>Chromatiaceae</taxon>
        <taxon>Rheinheimera</taxon>
    </lineage>
</organism>
<name>A0ABP3PAQ3_9GAMM</name>
<evidence type="ECO:0000313" key="3">
    <source>
        <dbReference type="Proteomes" id="UP001501169"/>
    </source>
</evidence>
<keyword evidence="1" id="KW-1133">Transmembrane helix</keyword>
<evidence type="ECO:0000313" key="2">
    <source>
        <dbReference type="EMBL" id="GAA0562106.1"/>
    </source>
</evidence>
<feature type="transmembrane region" description="Helical" evidence="1">
    <location>
        <begin position="87"/>
        <end position="108"/>
    </location>
</feature>
<dbReference type="RefSeq" id="WP_226767840.1">
    <property type="nucleotide sequence ID" value="NZ_BAAAEO010000005.1"/>
</dbReference>
<feature type="transmembrane region" description="Helical" evidence="1">
    <location>
        <begin position="46"/>
        <end position="67"/>
    </location>
</feature>
<reference evidence="3" key="1">
    <citation type="journal article" date="2019" name="Int. J. Syst. Evol. Microbiol.">
        <title>The Global Catalogue of Microorganisms (GCM) 10K type strain sequencing project: providing services to taxonomists for standard genome sequencing and annotation.</title>
        <authorList>
            <consortium name="The Broad Institute Genomics Platform"/>
            <consortium name="The Broad Institute Genome Sequencing Center for Infectious Disease"/>
            <person name="Wu L."/>
            <person name="Ma J."/>
        </authorList>
    </citation>
    <scope>NUCLEOTIDE SEQUENCE [LARGE SCALE GENOMIC DNA]</scope>
    <source>
        <strain evidence="3">JCM 14331</strain>
    </source>
</reference>
<accession>A0ABP3PAQ3</accession>
<evidence type="ECO:0000256" key="1">
    <source>
        <dbReference type="SAM" id="Phobius"/>
    </source>
</evidence>
<feature type="transmembrane region" description="Helical" evidence="1">
    <location>
        <begin position="6"/>
        <end position="25"/>
    </location>
</feature>
<keyword evidence="3" id="KW-1185">Reference proteome</keyword>
<comment type="caution">
    <text evidence="2">The sequence shown here is derived from an EMBL/GenBank/DDBJ whole genome shotgun (WGS) entry which is preliminary data.</text>
</comment>
<gene>
    <name evidence="2" type="ORF">GCM10009098_32800</name>
</gene>
<dbReference type="EMBL" id="BAAAEO010000005">
    <property type="protein sequence ID" value="GAA0562106.1"/>
    <property type="molecule type" value="Genomic_DNA"/>
</dbReference>
<keyword evidence="1" id="KW-0472">Membrane</keyword>
<keyword evidence="1" id="KW-0812">Transmembrane</keyword>
<dbReference type="Proteomes" id="UP001501169">
    <property type="component" value="Unassembled WGS sequence"/>
</dbReference>
<sequence length="109" mass="12376">MEIKDTLGILTAVLILNWGVATLLFGRISLRYLDRNLEKRGITLPVWDGIGIRLNLYSFALISSWFAKSTLVPGDVIRQVARPKDGYLALFYNISAWLCFISAITFYFV</sequence>
<protein>
    <submittedName>
        <fullName evidence="2">Uncharacterized protein</fullName>
    </submittedName>
</protein>